<sequence>MSVRNEMGDDIRVFDISDEELGSMIDVLLSEMDGTLYQTEEWFTTSRVERLKGGVDDNDRELPPTTSGESTSTSQNPPAQYLRSELVAAASKKDLEVTLPPTELTWLLDLPSAQLKLMMASCGLSTRGSEEILKN</sequence>
<dbReference type="Proteomes" id="UP000826195">
    <property type="component" value="Unassembled WGS sequence"/>
</dbReference>
<dbReference type="AlphaFoldDB" id="A0AAV7HW20"/>
<reference evidence="2 3" key="1">
    <citation type="journal article" date="2021" name="J. Hered.">
        <title>A chromosome-level genome assembly of the parasitoid wasp, Cotesia glomerata (Hymenoptera: Braconidae).</title>
        <authorList>
            <person name="Pinto B.J."/>
            <person name="Weis J.J."/>
            <person name="Gamble T."/>
            <person name="Ode P.J."/>
            <person name="Paul R."/>
            <person name="Zaspel J.M."/>
        </authorList>
    </citation>
    <scope>NUCLEOTIDE SEQUENCE [LARGE SCALE GENOMIC DNA]</scope>
    <source>
        <strain evidence="2">CgM1</strain>
    </source>
</reference>
<accession>A0AAV7HW20</accession>
<gene>
    <name evidence="2" type="ORF">KQX54_000096</name>
</gene>
<comment type="caution">
    <text evidence="2">The sequence shown here is derived from an EMBL/GenBank/DDBJ whole genome shotgun (WGS) entry which is preliminary data.</text>
</comment>
<dbReference type="EMBL" id="JAHXZJ010002952">
    <property type="protein sequence ID" value="KAH0536123.1"/>
    <property type="molecule type" value="Genomic_DNA"/>
</dbReference>
<name>A0AAV7HW20_COTGL</name>
<organism evidence="2 3">
    <name type="scientific">Cotesia glomerata</name>
    <name type="common">Lepidopteran parasitic wasp</name>
    <name type="synonym">Apanteles glomeratus</name>
    <dbReference type="NCBI Taxonomy" id="32391"/>
    <lineage>
        <taxon>Eukaryota</taxon>
        <taxon>Metazoa</taxon>
        <taxon>Ecdysozoa</taxon>
        <taxon>Arthropoda</taxon>
        <taxon>Hexapoda</taxon>
        <taxon>Insecta</taxon>
        <taxon>Pterygota</taxon>
        <taxon>Neoptera</taxon>
        <taxon>Endopterygota</taxon>
        <taxon>Hymenoptera</taxon>
        <taxon>Apocrita</taxon>
        <taxon>Ichneumonoidea</taxon>
        <taxon>Braconidae</taxon>
        <taxon>Microgastrinae</taxon>
        <taxon>Cotesia</taxon>
    </lineage>
</organism>
<feature type="region of interest" description="Disordered" evidence="1">
    <location>
        <begin position="48"/>
        <end position="79"/>
    </location>
</feature>
<protein>
    <submittedName>
        <fullName evidence="2">Uncharacterized protein</fullName>
    </submittedName>
</protein>
<feature type="compositionally biased region" description="Low complexity" evidence="1">
    <location>
        <begin position="65"/>
        <end position="74"/>
    </location>
</feature>
<evidence type="ECO:0000256" key="1">
    <source>
        <dbReference type="SAM" id="MobiDB-lite"/>
    </source>
</evidence>
<keyword evidence="3" id="KW-1185">Reference proteome</keyword>
<feature type="compositionally biased region" description="Basic and acidic residues" evidence="1">
    <location>
        <begin position="48"/>
        <end position="62"/>
    </location>
</feature>
<evidence type="ECO:0000313" key="3">
    <source>
        <dbReference type="Proteomes" id="UP000826195"/>
    </source>
</evidence>
<evidence type="ECO:0000313" key="2">
    <source>
        <dbReference type="EMBL" id="KAH0536123.1"/>
    </source>
</evidence>
<feature type="non-terminal residue" evidence="2">
    <location>
        <position position="135"/>
    </location>
</feature>
<proteinExistence type="predicted"/>